<comment type="cofactor">
    <cofactor evidence="1">
        <name>Fe cation</name>
        <dbReference type="ChEBI" id="CHEBI:24875"/>
    </cofactor>
</comment>
<dbReference type="GO" id="GO:0051537">
    <property type="term" value="F:2 iron, 2 sulfur cluster binding"/>
    <property type="evidence" value="ECO:0007669"/>
    <property type="project" value="UniProtKB-KW"/>
</dbReference>
<comment type="caution">
    <text evidence="8">The sequence shown here is derived from an EMBL/GenBank/DDBJ whole genome shotgun (WGS) entry which is preliminary data.</text>
</comment>
<dbReference type="SUPFAM" id="SSF50022">
    <property type="entry name" value="ISP domain"/>
    <property type="match status" value="1"/>
</dbReference>
<accession>A0A2A4FXN5</accession>
<dbReference type="Proteomes" id="UP000218934">
    <property type="component" value="Unassembled WGS sequence"/>
</dbReference>
<dbReference type="RefSeq" id="WP_066969014.1">
    <property type="nucleotide sequence ID" value="NZ_CP023449.1"/>
</dbReference>
<keyword evidence="9" id="KW-1185">Reference proteome</keyword>
<keyword evidence="4" id="KW-0560">Oxidoreductase</keyword>
<dbReference type="InterPro" id="IPR036922">
    <property type="entry name" value="Rieske_2Fe-2S_sf"/>
</dbReference>
<dbReference type="PANTHER" id="PTHR21266:SF60">
    <property type="entry name" value="3-KETOSTEROID-9-ALPHA-MONOOXYGENASE, OXYGENASE COMPONENT"/>
    <property type="match status" value="1"/>
</dbReference>
<dbReference type="SUPFAM" id="SSF55961">
    <property type="entry name" value="Bet v1-like"/>
    <property type="match status" value="1"/>
</dbReference>
<protein>
    <submittedName>
        <fullName evidence="8">3-ketosteroid-9-alpha-hydroxylase</fullName>
    </submittedName>
</protein>
<keyword evidence="5" id="KW-0408">Iron</keyword>
<keyword evidence="3" id="KW-0479">Metal-binding</keyword>
<evidence type="ECO:0000256" key="5">
    <source>
        <dbReference type="ARBA" id="ARBA00023004"/>
    </source>
</evidence>
<evidence type="ECO:0000313" key="8">
    <source>
        <dbReference type="EMBL" id="PCE42973.1"/>
    </source>
</evidence>
<dbReference type="EMBL" id="NWUF01000005">
    <property type="protein sequence ID" value="PCE42973.1"/>
    <property type="molecule type" value="Genomic_DNA"/>
</dbReference>
<dbReference type="GO" id="GO:0046872">
    <property type="term" value="F:metal ion binding"/>
    <property type="evidence" value="ECO:0007669"/>
    <property type="project" value="UniProtKB-KW"/>
</dbReference>
<dbReference type="InterPro" id="IPR017941">
    <property type="entry name" value="Rieske_2Fe-2S"/>
</dbReference>
<dbReference type="Gene3D" id="2.102.10.10">
    <property type="entry name" value="Rieske [2Fe-2S] iron-sulphur domain"/>
    <property type="match status" value="1"/>
</dbReference>
<dbReference type="AlphaFoldDB" id="A0A2A4FXN5"/>
<organism evidence="8 9">
    <name type="scientific">Rhizorhabdus dicambivorans</name>
    <dbReference type="NCBI Taxonomy" id="1850238"/>
    <lineage>
        <taxon>Bacteria</taxon>
        <taxon>Pseudomonadati</taxon>
        <taxon>Pseudomonadota</taxon>
        <taxon>Alphaproteobacteria</taxon>
        <taxon>Sphingomonadales</taxon>
        <taxon>Sphingomonadaceae</taxon>
        <taxon>Rhizorhabdus</taxon>
    </lineage>
</organism>
<feature type="domain" description="Rieske" evidence="7">
    <location>
        <begin position="26"/>
        <end position="128"/>
    </location>
</feature>
<proteinExistence type="predicted"/>
<dbReference type="InterPro" id="IPR050584">
    <property type="entry name" value="Cholesterol_7-desaturase"/>
</dbReference>
<gene>
    <name evidence="8" type="ORF">COO09_06610</name>
</gene>
<dbReference type="GO" id="GO:0016491">
    <property type="term" value="F:oxidoreductase activity"/>
    <property type="evidence" value="ECO:0007669"/>
    <property type="project" value="UniProtKB-KW"/>
</dbReference>
<dbReference type="Pfam" id="PF00355">
    <property type="entry name" value="Rieske"/>
    <property type="match status" value="1"/>
</dbReference>
<evidence type="ECO:0000256" key="6">
    <source>
        <dbReference type="ARBA" id="ARBA00023014"/>
    </source>
</evidence>
<dbReference type="Gene3D" id="3.90.380.10">
    <property type="entry name" value="Naphthalene 1,2-dioxygenase Alpha Subunit, Chain A, domain 1"/>
    <property type="match status" value="1"/>
</dbReference>
<evidence type="ECO:0000256" key="3">
    <source>
        <dbReference type="ARBA" id="ARBA00022723"/>
    </source>
</evidence>
<name>A0A2A4FXN5_9SPHN</name>
<evidence type="ECO:0000256" key="1">
    <source>
        <dbReference type="ARBA" id="ARBA00001962"/>
    </source>
</evidence>
<evidence type="ECO:0000259" key="7">
    <source>
        <dbReference type="PROSITE" id="PS51296"/>
    </source>
</evidence>
<dbReference type="InterPro" id="IPR045605">
    <property type="entry name" value="KshA-like_C"/>
</dbReference>
<dbReference type="PANTHER" id="PTHR21266">
    <property type="entry name" value="IRON-SULFUR DOMAIN CONTAINING PROTEIN"/>
    <property type="match status" value="1"/>
</dbReference>
<keyword evidence="6" id="KW-0411">Iron-sulfur</keyword>
<sequence length="375" mass="42407">MNYQSEGTIFGQAGGDLPPQRFARGWHCMGLAAPFKDGKPHTLQAFGGKVVIFQQADGSLAALDGYCPHMGADLGTGTLVDGNVACPFHGWQWNGQGECAHIPYSPRIPRKARIKHYPVMEQNQQVFIYNDPEGNPPPPEVAIPAIDAVMNGETLPWEWQTIHIPTNCRELIDNAADATHFYYVHGWSVNRFENIFDRHMATQNAWFEARKDVNFGEVETSESDFDFRSTATYYGPAYMIVNQTADYLGKPVELFLINAHYPVSPNSFMLHAGVTTKRVEGVSEEESIALGRSFGKAAVDAFFQDVELWKAKTRVDNPILSEFDGPIYQLRRWYEQFYVDVADVKPEMTERFHLDMDLTVPLERWAADQAKFKNK</sequence>
<dbReference type="Pfam" id="PF19298">
    <property type="entry name" value="KshA_C"/>
    <property type="match status" value="1"/>
</dbReference>
<keyword evidence="2" id="KW-0001">2Fe-2S</keyword>
<dbReference type="GO" id="GO:0008203">
    <property type="term" value="P:cholesterol metabolic process"/>
    <property type="evidence" value="ECO:0007669"/>
    <property type="project" value="InterPro"/>
</dbReference>
<dbReference type="OrthoDB" id="9800776at2"/>
<evidence type="ECO:0000256" key="2">
    <source>
        <dbReference type="ARBA" id="ARBA00022714"/>
    </source>
</evidence>
<reference evidence="8 9" key="1">
    <citation type="submission" date="2017-09" db="EMBL/GenBank/DDBJ databases">
        <title>The Catabolism of 3,6-Dichlorosalicylic acid is Initiated by the Cytochrome P450 Monooxygenase DsmABC in Rhizorhabdus dicambivorans Ndbn-20.</title>
        <authorList>
            <person name="Na L."/>
        </authorList>
    </citation>
    <scope>NUCLEOTIDE SEQUENCE [LARGE SCALE GENOMIC DNA]</scope>
    <source>
        <strain evidence="8 9">Ndbn-20m</strain>
    </source>
</reference>
<evidence type="ECO:0000313" key="9">
    <source>
        <dbReference type="Proteomes" id="UP000218934"/>
    </source>
</evidence>
<evidence type="ECO:0000256" key="4">
    <source>
        <dbReference type="ARBA" id="ARBA00023002"/>
    </source>
</evidence>
<dbReference type="PROSITE" id="PS51296">
    <property type="entry name" value="RIESKE"/>
    <property type="match status" value="1"/>
</dbReference>
<dbReference type="KEGG" id="rdi:CMV14_16825"/>